<dbReference type="Proteomes" id="UP000887565">
    <property type="component" value="Unplaced"/>
</dbReference>
<keyword evidence="1" id="KW-1185">Reference proteome</keyword>
<dbReference type="AlphaFoldDB" id="A0A915HSV3"/>
<sequence>MIFQLKEKSRSMKSKSGKIPSEALVHANLDGRQSPPANKVNFLKIKNAGLNQQKQQIYRLVINKHDYSSTRCSCKVLHLCKFDSLQASRKTGYRDSSL</sequence>
<dbReference type="WBParaSite" id="nRc.2.0.1.t04611-RA">
    <property type="protein sequence ID" value="nRc.2.0.1.t04611-RA"/>
    <property type="gene ID" value="nRc.2.0.1.g04611"/>
</dbReference>
<organism evidence="1 2">
    <name type="scientific">Romanomermis culicivorax</name>
    <name type="common">Nematode worm</name>
    <dbReference type="NCBI Taxonomy" id="13658"/>
    <lineage>
        <taxon>Eukaryota</taxon>
        <taxon>Metazoa</taxon>
        <taxon>Ecdysozoa</taxon>
        <taxon>Nematoda</taxon>
        <taxon>Enoplea</taxon>
        <taxon>Dorylaimia</taxon>
        <taxon>Mermithida</taxon>
        <taxon>Mermithoidea</taxon>
        <taxon>Mermithidae</taxon>
        <taxon>Romanomermis</taxon>
    </lineage>
</organism>
<reference evidence="2" key="1">
    <citation type="submission" date="2022-11" db="UniProtKB">
        <authorList>
            <consortium name="WormBaseParasite"/>
        </authorList>
    </citation>
    <scope>IDENTIFICATION</scope>
</reference>
<name>A0A915HSV3_ROMCU</name>
<accession>A0A915HSV3</accession>
<evidence type="ECO:0000313" key="1">
    <source>
        <dbReference type="Proteomes" id="UP000887565"/>
    </source>
</evidence>
<protein>
    <submittedName>
        <fullName evidence="2">Uncharacterized protein</fullName>
    </submittedName>
</protein>
<proteinExistence type="predicted"/>
<evidence type="ECO:0000313" key="2">
    <source>
        <dbReference type="WBParaSite" id="nRc.2.0.1.t04611-RA"/>
    </source>
</evidence>